<feature type="domain" description="C-type lectin" evidence="2">
    <location>
        <begin position="21"/>
        <end position="147"/>
    </location>
</feature>
<dbReference type="Pfam" id="PF00059">
    <property type="entry name" value="Lectin_C"/>
    <property type="match status" value="1"/>
</dbReference>
<dbReference type="PROSITE" id="PS50041">
    <property type="entry name" value="C_TYPE_LECTIN_2"/>
    <property type="match status" value="1"/>
</dbReference>
<evidence type="ECO:0000259" key="2">
    <source>
        <dbReference type="PROSITE" id="PS50041"/>
    </source>
</evidence>
<dbReference type="InterPro" id="IPR018378">
    <property type="entry name" value="C-type_lectin_CS"/>
</dbReference>
<comment type="caution">
    <text evidence="3">The sequence shown here is derived from an EMBL/GenBank/DDBJ whole genome shotgun (WGS) entry which is preliminary data.</text>
</comment>
<dbReference type="Proteomes" id="UP000245119">
    <property type="component" value="Linkage Group LG4"/>
</dbReference>
<dbReference type="InterPro" id="IPR050111">
    <property type="entry name" value="C-type_lectin/snaclec_domain"/>
</dbReference>
<dbReference type="AlphaFoldDB" id="A0A2T7PEK0"/>
<dbReference type="OrthoDB" id="6126523at2759"/>
<evidence type="ECO:0000313" key="4">
    <source>
        <dbReference type="Proteomes" id="UP000245119"/>
    </source>
</evidence>
<proteinExistence type="predicted"/>
<dbReference type="InterPro" id="IPR016186">
    <property type="entry name" value="C-type_lectin-like/link_sf"/>
</dbReference>
<evidence type="ECO:0000313" key="3">
    <source>
        <dbReference type="EMBL" id="PVD31848.1"/>
    </source>
</evidence>
<gene>
    <name evidence="3" type="ORF">C0Q70_07267</name>
</gene>
<accession>A0A2T7PEK0</accession>
<dbReference type="PROSITE" id="PS00615">
    <property type="entry name" value="C_TYPE_LECTIN_1"/>
    <property type="match status" value="1"/>
</dbReference>
<dbReference type="InterPro" id="IPR016187">
    <property type="entry name" value="CTDL_fold"/>
</dbReference>
<name>A0A2T7PEK0_POMCA</name>
<dbReference type="InterPro" id="IPR001304">
    <property type="entry name" value="C-type_lectin-like"/>
</dbReference>
<dbReference type="SMART" id="SM00034">
    <property type="entry name" value="CLECT"/>
    <property type="match status" value="1"/>
</dbReference>
<dbReference type="SUPFAM" id="SSF56436">
    <property type="entry name" value="C-type lectin-like"/>
    <property type="match status" value="1"/>
</dbReference>
<sequence>MLRCKLVCAGGCPVDKGYELFDNHCLKLYSVQQDYQTARASCEADGAHLFHFKSRDEDVPALQHLLTRRGEVLQEIGQGLLVGANDLAVEGKFVWSDGTSLPTNTGLWAVSQPDDYLNNEDCAEVGNSNGIVLNDVSCSSKLKYVCQVDINKP</sequence>
<protein>
    <recommendedName>
        <fullName evidence="2">C-type lectin domain-containing protein</fullName>
    </recommendedName>
</protein>
<dbReference type="Gene3D" id="3.10.100.10">
    <property type="entry name" value="Mannose-Binding Protein A, subunit A"/>
    <property type="match status" value="1"/>
</dbReference>
<keyword evidence="1" id="KW-1015">Disulfide bond</keyword>
<organism evidence="3 4">
    <name type="scientific">Pomacea canaliculata</name>
    <name type="common">Golden apple snail</name>
    <dbReference type="NCBI Taxonomy" id="400727"/>
    <lineage>
        <taxon>Eukaryota</taxon>
        <taxon>Metazoa</taxon>
        <taxon>Spiralia</taxon>
        <taxon>Lophotrochozoa</taxon>
        <taxon>Mollusca</taxon>
        <taxon>Gastropoda</taxon>
        <taxon>Caenogastropoda</taxon>
        <taxon>Architaenioglossa</taxon>
        <taxon>Ampullarioidea</taxon>
        <taxon>Ampullariidae</taxon>
        <taxon>Pomacea</taxon>
    </lineage>
</organism>
<evidence type="ECO:0000256" key="1">
    <source>
        <dbReference type="ARBA" id="ARBA00023157"/>
    </source>
</evidence>
<keyword evidence="4" id="KW-1185">Reference proteome</keyword>
<dbReference type="PANTHER" id="PTHR22803">
    <property type="entry name" value="MANNOSE, PHOSPHOLIPASE, LECTIN RECEPTOR RELATED"/>
    <property type="match status" value="1"/>
</dbReference>
<dbReference type="EMBL" id="PZQS01000004">
    <property type="protein sequence ID" value="PVD31848.1"/>
    <property type="molecule type" value="Genomic_DNA"/>
</dbReference>
<dbReference type="CDD" id="cd00037">
    <property type="entry name" value="CLECT"/>
    <property type="match status" value="1"/>
</dbReference>
<reference evidence="3 4" key="1">
    <citation type="submission" date="2018-04" db="EMBL/GenBank/DDBJ databases">
        <title>The genome of golden apple snail Pomacea canaliculata provides insight into stress tolerance and invasive adaptation.</title>
        <authorList>
            <person name="Liu C."/>
            <person name="Liu B."/>
            <person name="Ren Y."/>
            <person name="Zhang Y."/>
            <person name="Wang H."/>
            <person name="Li S."/>
            <person name="Jiang F."/>
            <person name="Yin L."/>
            <person name="Zhang G."/>
            <person name="Qian W."/>
            <person name="Fan W."/>
        </authorList>
    </citation>
    <scope>NUCLEOTIDE SEQUENCE [LARGE SCALE GENOMIC DNA]</scope>
    <source>
        <strain evidence="3">SZHN2017</strain>
        <tissue evidence="3">Muscle</tissue>
    </source>
</reference>